<dbReference type="SUPFAM" id="SSF90112">
    <property type="entry name" value="Neurotransmitter-gated ion-channel transmembrane pore"/>
    <property type="match status" value="1"/>
</dbReference>
<dbReference type="Proteomes" id="UP001208570">
    <property type="component" value="Unassembled WGS sequence"/>
</dbReference>
<evidence type="ECO:0000256" key="2">
    <source>
        <dbReference type="SAM" id="Phobius"/>
    </source>
</evidence>
<gene>
    <name evidence="3" type="ORF">LSH36_209g02016</name>
</gene>
<dbReference type="Gene3D" id="1.20.58.390">
    <property type="entry name" value="Neurotransmitter-gated ion-channel transmembrane domain"/>
    <property type="match status" value="1"/>
</dbReference>
<evidence type="ECO:0000256" key="1">
    <source>
        <dbReference type="SAM" id="MobiDB-lite"/>
    </source>
</evidence>
<feature type="region of interest" description="Disordered" evidence="1">
    <location>
        <begin position="22"/>
        <end position="59"/>
    </location>
</feature>
<sequence length="111" mass="12090">MSDEEADQVPIIVLNGTTAATNAASGSGQEAGGAAAYPVPQADPEKCRSRCRSTSRGEAGGMPDYSNEWQIVAEVVDRLFFWTFLTGLIAISLLLFHPLTKDYFSRRFDET</sequence>
<keyword evidence="2" id="KW-0472">Membrane</keyword>
<proteinExistence type="predicted"/>
<dbReference type="GO" id="GO:0006811">
    <property type="term" value="P:monoatomic ion transport"/>
    <property type="evidence" value="ECO:0007669"/>
    <property type="project" value="InterPro"/>
</dbReference>
<organism evidence="3 4">
    <name type="scientific">Paralvinella palmiformis</name>
    <dbReference type="NCBI Taxonomy" id="53620"/>
    <lineage>
        <taxon>Eukaryota</taxon>
        <taxon>Metazoa</taxon>
        <taxon>Spiralia</taxon>
        <taxon>Lophotrochozoa</taxon>
        <taxon>Annelida</taxon>
        <taxon>Polychaeta</taxon>
        <taxon>Sedentaria</taxon>
        <taxon>Canalipalpata</taxon>
        <taxon>Terebellida</taxon>
        <taxon>Terebelliformia</taxon>
        <taxon>Alvinellidae</taxon>
        <taxon>Paralvinella</taxon>
    </lineage>
</organism>
<comment type="caution">
    <text evidence="3">The sequence shown here is derived from an EMBL/GenBank/DDBJ whole genome shotgun (WGS) entry which is preliminary data.</text>
</comment>
<keyword evidence="2" id="KW-1133">Transmembrane helix</keyword>
<evidence type="ECO:0000313" key="4">
    <source>
        <dbReference type="Proteomes" id="UP001208570"/>
    </source>
</evidence>
<dbReference type="GO" id="GO:0016020">
    <property type="term" value="C:membrane"/>
    <property type="evidence" value="ECO:0007669"/>
    <property type="project" value="InterPro"/>
</dbReference>
<accession>A0AAD9JP08</accession>
<evidence type="ECO:0000313" key="3">
    <source>
        <dbReference type="EMBL" id="KAK2156584.1"/>
    </source>
</evidence>
<protein>
    <submittedName>
        <fullName evidence="3">Uncharacterized protein</fullName>
    </submittedName>
</protein>
<feature type="transmembrane region" description="Helical" evidence="2">
    <location>
        <begin position="79"/>
        <end position="99"/>
    </location>
</feature>
<dbReference type="InterPro" id="IPR036719">
    <property type="entry name" value="Neuro-gated_channel_TM_sf"/>
</dbReference>
<name>A0AAD9JP08_9ANNE</name>
<reference evidence="3" key="1">
    <citation type="journal article" date="2023" name="Mol. Biol. Evol.">
        <title>Third-Generation Sequencing Reveals the Adaptive Role of the Epigenome in Three Deep-Sea Polychaetes.</title>
        <authorList>
            <person name="Perez M."/>
            <person name="Aroh O."/>
            <person name="Sun Y."/>
            <person name="Lan Y."/>
            <person name="Juniper S.K."/>
            <person name="Young C.R."/>
            <person name="Angers B."/>
            <person name="Qian P.Y."/>
        </authorList>
    </citation>
    <scope>NUCLEOTIDE SEQUENCE</scope>
    <source>
        <strain evidence="3">P08H-3</strain>
    </source>
</reference>
<keyword evidence="2" id="KW-0812">Transmembrane</keyword>
<keyword evidence="4" id="KW-1185">Reference proteome</keyword>
<dbReference type="AlphaFoldDB" id="A0AAD9JP08"/>
<dbReference type="EMBL" id="JAODUP010000209">
    <property type="protein sequence ID" value="KAK2156584.1"/>
    <property type="molecule type" value="Genomic_DNA"/>
</dbReference>
<feature type="compositionally biased region" description="Low complexity" evidence="1">
    <location>
        <begin position="22"/>
        <end position="36"/>
    </location>
</feature>
<dbReference type="InterPro" id="IPR038050">
    <property type="entry name" value="Neuro_actylchol_rec"/>
</dbReference>